<organism evidence="2 3">
    <name type="scientific">Effrenium voratum</name>
    <dbReference type="NCBI Taxonomy" id="2562239"/>
    <lineage>
        <taxon>Eukaryota</taxon>
        <taxon>Sar</taxon>
        <taxon>Alveolata</taxon>
        <taxon>Dinophyceae</taxon>
        <taxon>Suessiales</taxon>
        <taxon>Symbiodiniaceae</taxon>
        <taxon>Effrenium</taxon>
    </lineage>
</organism>
<dbReference type="EMBL" id="CAUJNA010002358">
    <property type="protein sequence ID" value="CAJ1392571.1"/>
    <property type="molecule type" value="Genomic_DNA"/>
</dbReference>
<accession>A0AA36IRD1</accession>
<gene>
    <name evidence="2" type="ORF">EVOR1521_LOCUS17632</name>
</gene>
<feature type="signal peptide" evidence="1">
    <location>
        <begin position="1"/>
        <end position="23"/>
    </location>
</feature>
<sequence>MATPPLRRVLLALALCAAGACFAAPRQPVASRSSARGSCSELIPRFQLHARTRTREFRVPRRAAPSSSSPFSRRQLLQSLTDFLPLLPGAWFVYLFSRLPKQYIAASGDPSASSGTGAESWGLWTKDPGPRGVRLSSYPRLKETKQAPAGWTFDEADWWLEEHGLIMEQPEPLPPGKYEVTGDREVTTTLTVFPKDSEGKQKWELANGAKLFDVTHLPCRSARYRGAACSAGAARNEDFPVRPGAMMPAVAGCEKQDHAVLFVLNSQ</sequence>
<keyword evidence="1" id="KW-0732">Signal</keyword>
<proteinExistence type="predicted"/>
<name>A0AA36IRD1_9DINO</name>
<evidence type="ECO:0000313" key="3">
    <source>
        <dbReference type="Proteomes" id="UP001178507"/>
    </source>
</evidence>
<keyword evidence="3" id="KW-1185">Reference proteome</keyword>
<feature type="chain" id="PRO_5041425526" evidence="1">
    <location>
        <begin position="24"/>
        <end position="267"/>
    </location>
</feature>
<protein>
    <submittedName>
        <fullName evidence="2">Uncharacterized protein</fullName>
    </submittedName>
</protein>
<dbReference type="Proteomes" id="UP001178507">
    <property type="component" value="Unassembled WGS sequence"/>
</dbReference>
<evidence type="ECO:0000256" key="1">
    <source>
        <dbReference type="SAM" id="SignalP"/>
    </source>
</evidence>
<comment type="caution">
    <text evidence="2">The sequence shown here is derived from an EMBL/GenBank/DDBJ whole genome shotgun (WGS) entry which is preliminary data.</text>
</comment>
<reference evidence="2" key="1">
    <citation type="submission" date="2023-08" db="EMBL/GenBank/DDBJ databases">
        <authorList>
            <person name="Chen Y."/>
            <person name="Shah S."/>
            <person name="Dougan E. K."/>
            <person name="Thang M."/>
            <person name="Chan C."/>
        </authorList>
    </citation>
    <scope>NUCLEOTIDE SEQUENCE</scope>
</reference>
<evidence type="ECO:0000313" key="2">
    <source>
        <dbReference type="EMBL" id="CAJ1392571.1"/>
    </source>
</evidence>
<dbReference type="PROSITE" id="PS51257">
    <property type="entry name" value="PROKAR_LIPOPROTEIN"/>
    <property type="match status" value="1"/>
</dbReference>
<dbReference type="AlphaFoldDB" id="A0AA36IRD1"/>